<protein>
    <submittedName>
        <fullName evidence="2">Uncharacterized protein</fullName>
    </submittedName>
</protein>
<feature type="region of interest" description="Disordered" evidence="1">
    <location>
        <begin position="17"/>
        <end position="37"/>
    </location>
</feature>
<dbReference type="EMBL" id="SNRW01003173">
    <property type="protein sequence ID" value="KAA6390588.1"/>
    <property type="molecule type" value="Genomic_DNA"/>
</dbReference>
<feature type="compositionally biased region" description="Basic and acidic residues" evidence="1">
    <location>
        <begin position="94"/>
        <end position="103"/>
    </location>
</feature>
<gene>
    <name evidence="2" type="ORF">EZS28_013885</name>
</gene>
<proteinExistence type="predicted"/>
<evidence type="ECO:0000256" key="1">
    <source>
        <dbReference type="SAM" id="MobiDB-lite"/>
    </source>
</evidence>
<comment type="caution">
    <text evidence="2">The sequence shown here is derived from an EMBL/GenBank/DDBJ whole genome shotgun (WGS) entry which is preliminary data.</text>
</comment>
<reference evidence="2 3" key="1">
    <citation type="submission" date="2019-03" db="EMBL/GenBank/DDBJ databases">
        <title>Single cell metagenomics reveals metabolic interactions within the superorganism composed of flagellate Streblomastix strix and complex community of Bacteroidetes bacteria on its surface.</title>
        <authorList>
            <person name="Treitli S.C."/>
            <person name="Kolisko M."/>
            <person name="Husnik F."/>
            <person name="Keeling P."/>
            <person name="Hampl V."/>
        </authorList>
    </citation>
    <scope>NUCLEOTIDE SEQUENCE [LARGE SCALE GENOMIC DNA]</scope>
    <source>
        <strain evidence="2">ST1C</strain>
    </source>
</reference>
<organism evidence="2 3">
    <name type="scientific">Streblomastix strix</name>
    <dbReference type="NCBI Taxonomy" id="222440"/>
    <lineage>
        <taxon>Eukaryota</taxon>
        <taxon>Metamonada</taxon>
        <taxon>Preaxostyla</taxon>
        <taxon>Oxymonadida</taxon>
        <taxon>Streblomastigidae</taxon>
        <taxon>Streblomastix</taxon>
    </lineage>
</organism>
<name>A0A5J4W6X0_9EUKA</name>
<evidence type="ECO:0000313" key="3">
    <source>
        <dbReference type="Proteomes" id="UP000324800"/>
    </source>
</evidence>
<sequence>MGTCLCYTIIFYTKKPEHRSISPSRQEQSKTKKNTRNMLNLKLQRCRTLIWIAQNSVSRWQQLGGIDRLSSAGPQELFTRKKNQRTLTRAHGQGAHDEILQSS</sequence>
<dbReference type="Proteomes" id="UP000324800">
    <property type="component" value="Unassembled WGS sequence"/>
</dbReference>
<accession>A0A5J4W6X0</accession>
<feature type="region of interest" description="Disordered" evidence="1">
    <location>
        <begin position="79"/>
        <end position="103"/>
    </location>
</feature>
<dbReference type="AlphaFoldDB" id="A0A5J4W6X0"/>
<evidence type="ECO:0000313" key="2">
    <source>
        <dbReference type="EMBL" id="KAA6390588.1"/>
    </source>
</evidence>